<proteinExistence type="predicted"/>
<evidence type="ECO:0000313" key="1">
    <source>
        <dbReference type="EMBL" id="OGG01893.1"/>
    </source>
</evidence>
<dbReference type="InterPro" id="IPR036894">
    <property type="entry name" value="YbaB-like_sf"/>
</dbReference>
<accession>A0A1F5YPB3</accession>
<evidence type="ECO:0008006" key="3">
    <source>
        <dbReference type="Google" id="ProtNLM"/>
    </source>
</evidence>
<dbReference type="Proteomes" id="UP000178448">
    <property type="component" value="Unassembled WGS sequence"/>
</dbReference>
<protein>
    <recommendedName>
        <fullName evidence="3">Nucleoid-associated protein, YbaB/EbfC family</fullName>
    </recommendedName>
</protein>
<name>A0A1F5YPB3_9BACT</name>
<dbReference type="Pfam" id="PF02575">
    <property type="entry name" value="YbaB_DNA_bd"/>
    <property type="match status" value="1"/>
</dbReference>
<dbReference type="AlphaFoldDB" id="A0A1F5YPB3"/>
<reference evidence="1 2" key="1">
    <citation type="journal article" date="2016" name="Nat. Commun.">
        <title>Thousands of microbial genomes shed light on interconnected biogeochemical processes in an aquifer system.</title>
        <authorList>
            <person name="Anantharaman K."/>
            <person name="Brown C.T."/>
            <person name="Hug L.A."/>
            <person name="Sharon I."/>
            <person name="Castelle C.J."/>
            <person name="Probst A.J."/>
            <person name="Thomas B.C."/>
            <person name="Singh A."/>
            <person name="Wilkins M.J."/>
            <person name="Karaoz U."/>
            <person name="Brodie E.L."/>
            <person name="Williams K.H."/>
            <person name="Hubbard S.S."/>
            <person name="Banfield J.F."/>
        </authorList>
    </citation>
    <scope>NUCLEOTIDE SEQUENCE [LARGE SCALE GENOMIC DNA]</scope>
</reference>
<organism evidence="1 2">
    <name type="scientific">Candidatus Gottesmanbacteria bacterium RBG_16_52_11</name>
    <dbReference type="NCBI Taxonomy" id="1798374"/>
    <lineage>
        <taxon>Bacteria</taxon>
        <taxon>Candidatus Gottesmaniibacteriota</taxon>
    </lineage>
</organism>
<gene>
    <name evidence="1" type="ORF">A2Z33_01475</name>
</gene>
<dbReference type="EMBL" id="MFJD01000009">
    <property type="protein sequence ID" value="OGG01893.1"/>
    <property type="molecule type" value="Genomic_DNA"/>
</dbReference>
<comment type="caution">
    <text evidence="1">The sequence shown here is derived from an EMBL/GenBank/DDBJ whole genome shotgun (WGS) entry which is preliminary data.</text>
</comment>
<evidence type="ECO:0000313" key="2">
    <source>
        <dbReference type="Proteomes" id="UP000178448"/>
    </source>
</evidence>
<sequence length="88" mass="9815">MMNPFKMLGDVNAMRKQAAQIQKALEKEEIEGRDGNIRVLMSGNQQVKTVEIDGVPNEQLKRAFNDAIKRSQQVAAGILAQLSKNFQS</sequence>
<dbReference type="InterPro" id="IPR004401">
    <property type="entry name" value="YbaB/EbfC"/>
</dbReference>
<dbReference type="STRING" id="1798374.A2Z33_01475"/>
<dbReference type="Gene3D" id="3.30.1310.10">
    <property type="entry name" value="Nucleoid-associated protein YbaB-like domain"/>
    <property type="match status" value="1"/>
</dbReference>
<dbReference type="SUPFAM" id="SSF82607">
    <property type="entry name" value="YbaB-like"/>
    <property type="match status" value="1"/>
</dbReference>
<dbReference type="GO" id="GO:0003677">
    <property type="term" value="F:DNA binding"/>
    <property type="evidence" value="ECO:0007669"/>
    <property type="project" value="InterPro"/>
</dbReference>